<organism evidence="4">
    <name type="scientific">freshwater metagenome</name>
    <dbReference type="NCBI Taxonomy" id="449393"/>
    <lineage>
        <taxon>unclassified sequences</taxon>
        <taxon>metagenomes</taxon>
        <taxon>ecological metagenomes</taxon>
    </lineage>
</organism>
<protein>
    <submittedName>
        <fullName evidence="4">Unannotated protein</fullName>
    </submittedName>
</protein>
<gene>
    <name evidence="4" type="ORF">UFOPK1591_01086</name>
</gene>
<accession>A0A6J6E0M9</accession>
<dbReference type="PROSITE" id="PS01109">
    <property type="entry name" value="RIBOSOMAL_L10"/>
    <property type="match status" value="1"/>
</dbReference>
<evidence type="ECO:0000256" key="1">
    <source>
        <dbReference type="ARBA" id="ARBA00008889"/>
    </source>
</evidence>
<keyword evidence="2" id="KW-0689">Ribosomal protein</keyword>
<dbReference type="Gene3D" id="3.30.70.1730">
    <property type="match status" value="1"/>
</dbReference>
<dbReference type="InterPro" id="IPR047865">
    <property type="entry name" value="Ribosomal_uL10_bac_type"/>
</dbReference>
<dbReference type="NCBIfam" id="NF000955">
    <property type="entry name" value="PRK00099.1-1"/>
    <property type="match status" value="1"/>
</dbReference>
<evidence type="ECO:0000256" key="2">
    <source>
        <dbReference type="ARBA" id="ARBA00022980"/>
    </source>
</evidence>
<dbReference type="EMBL" id="CAEZTD010000089">
    <property type="protein sequence ID" value="CAB4566928.1"/>
    <property type="molecule type" value="Genomic_DNA"/>
</dbReference>
<keyword evidence="3" id="KW-0687">Ribonucleoprotein</keyword>
<dbReference type="PANTHER" id="PTHR11560">
    <property type="entry name" value="39S RIBOSOMAL PROTEIN L10, MITOCHONDRIAL"/>
    <property type="match status" value="1"/>
</dbReference>
<evidence type="ECO:0000313" key="4">
    <source>
        <dbReference type="EMBL" id="CAB4566928.1"/>
    </source>
</evidence>
<dbReference type="InterPro" id="IPR043141">
    <property type="entry name" value="Ribosomal_uL10-like_sf"/>
</dbReference>
<dbReference type="AlphaFoldDB" id="A0A6J6E0M9"/>
<dbReference type="InterPro" id="IPR001790">
    <property type="entry name" value="Ribosomal_uL10"/>
</dbReference>
<comment type="similarity">
    <text evidence="1">Belongs to the universal ribosomal protein uL10 family.</text>
</comment>
<dbReference type="GO" id="GO:0006412">
    <property type="term" value="P:translation"/>
    <property type="evidence" value="ECO:0007669"/>
    <property type="project" value="InterPro"/>
</dbReference>
<reference evidence="4" key="1">
    <citation type="submission" date="2020-05" db="EMBL/GenBank/DDBJ databases">
        <authorList>
            <person name="Chiriac C."/>
            <person name="Salcher M."/>
            <person name="Ghai R."/>
            <person name="Kavagutti S V."/>
        </authorList>
    </citation>
    <scope>NUCLEOTIDE SEQUENCE</scope>
</reference>
<name>A0A6J6E0M9_9ZZZZ</name>
<proteinExistence type="inferred from homology"/>
<dbReference type="HAMAP" id="MF_00362">
    <property type="entry name" value="Ribosomal_uL10"/>
    <property type="match status" value="1"/>
</dbReference>
<dbReference type="Pfam" id="PF00466">
    <property type="entry name" value="Ribosomal_L10"/>
    <property type="match status" value="1"/>
</dbReference>
<dbReference type="InterPro" id="IPR002363">
    <property type="entry name" value="Ribosomal_uL10_CS_bac"/>
</dbReference>
<evidence type="ECO:0000256" key="3">
    <source>
        <dbReference type="ARBA" id="ARBA00023274"/>
    </source>
</evidence>
<dbReference type="Gene3D" id="6.10.250.290">
    <property type="match status" value="1"/>
</dbReference>
<sequence>MANKEASVTELTELFQSSNAVLLTEYRGLTVAQLKELRSGIRADATYAVVKNTLTKIAAAKAGIEGLNDQLVGPSAIAFVHGDAIAVAKSLRAFAKANPLLVMKGGYFDGRAIDAAEVNKLADLESREVLLAKFAGAAKASLFGAAYLFNAPLSKAVRTVDALRAKQNG</sequence>
<dbReference type="SUPFAM" id="SSF160369">
    <property type="entry name" value="Ribosomal protein L10-like"/>
    <property type="match status" value="1"/>
</dbReference>
<dbReference type="GO" id="GO:0003735">
    <property type="term" value="F:structural constituent of ribosome"/>
    <property type="evidence" value="ECO:0007669"/>
    <property type="project" value="InterPro"/>
</dbReference>
<dbReference type="CDD" id="cd05797">
    <property type="entry name" value="Ribosomal_L10"/>
    <property type="match status" value="1"/>
</dbReference>
<dbReference type="InterPro" id="IPR022973">
    <property type="entry name" value="Ribosomal_uL10_bac"/>
</dbReference>
<dbReference type="GO" id="GO:0015934">
    <property type="term" value="C:large ribosomal subunit"/>
    <property type="evidence" value="ECO:0007669"/>
    <property type="project" value="InterPro"/>
</dbReference>